<dbReference type="OrthoDB" id="9809781at2"/>
<dbReference type="Proteomes" id="UP000236199">
    <property type="component" value="Unassembled WGS sequence"/>
</dbReference>
<dbReference type="PANTHER" id="PTHR40446:SF2">
    <property type="entry name" value="N-ACETYLGLUCOSAMINE-1-PHOSPHODIESTER ALPHA-N-ACETYLGLUCOSAMINIDASE"/>
    <property type="match status" value="1"/>
</dbReference>
<dbReference type="Pfam" id="PF09992">
    <property type="entry name" value="NAGPA"/>
    <property type="match status" value="1"/>
</dbReference>
<evidence type="ECO:0000313" key="2">
    <source>
        <dbReference type="EMBL" id="PNR98500.1"/>
    </source>
</evidence>
<feature type="domain" description="Phosphodiester glycosidase" evidence="1">
    <location>
        <begin position="430"/>
        <end position="553"/>
    </location>
</feature>
<gene>
    <name evidence="2" type="ORF">X928_09160</name>
</gene>
<reference evidence="2 3" key="1">
    <citation type="submission" date="2013-12" db="EMBL/GenBank/DDBJ databases">
        <title>Comparative genomics of Petrotoga isolates.</title>
        <authorList>
            <person name="Nesbo C.L."/>
            <person name="Charchuk R."/>
            <person name="Chow K."/>
        </authorList>
    </citation>
    <scope>NUCLEOTIDE SEQUENCE [LARGE SCALE GENOMIC DNA]</scope>
    <source>
        <strain evidence="2 3">DSM 10691</strain>
    </source>
</reference>
<keyword evidence="3" id="KW-1185">Reference proteome</keyword>
<organism evidence="2 3">
    <name type="scientific">Petrotoga miotherma DSM 10691</name>
    <dbReference type="NCBI Taxonomy" id="1434326"/>
    <lineage>
        <taxon>Bacteria</taxon>
        <taxon>Thermotogati</taxon>
        <taxon>Thermotogota</taxon>
        <taxon>Thermotogae</taxon>
        <taxon>Petrotogales</taxon>
        <taxon>Petrotogaceae</taxon>
        <taxon>Petrotoga</taxon>
    </lineage>
</organism>
<dbReference type="AlphaFoldDB" id="A0A2K1P6T4"/>
<evidence type="ECO:0000259" key="1">
    <source>
        <dbReference type="Pfam" id="PF09992"/>
    </source>
</evidence>
<dbReference type="InterPro" id="IPR018711">
    <property type="entry name" value="NAGPA"/>
</dbReference>
<protein>
    <recommendedName>
        <fullName evidence="1">Phosphodiester glycosidase domain-containing protein</fullName>
    </recommendedName>
</protein>
<dbReference type="PANTHER" id="PTHR40446">
    <property type="entry name" value="N-ACETYLGLUCOSAMINE-1-PHOSPHODIESTER ALPHA-N-ACETYLGLUCOSAMINIDASE"/>
    <property type="match status" value="1"/>
</dbReference>
<accession>A0A2K1P6T4</accession>
<proteinExistence type="predicted"/>
<comment type="caution">
    <text evidence="2">The sequence shown here is derived from an EMBL/GenBank/DDBJ whole genome shotgun (WGS) entry which is preliminary data.</text>
</comment>
<name>A0A2K1P6T4_9BACT</name>
<sequence>MKKLIFLFFLIIIAINLFSEEAIFISQKNSPLSMEAIKNQDYFYINVEHLSKYDNMVMNRTSRIMYIIYNKNVLEISLNDYYSKINFIDKYNNSVLIIDENVYIREDVLSIFLQLNSFKDIDTIFFYSEIPKITTCNASTSEIEIGFNSYLSDNSITLTKITKDGDYLLSIKPVAPMESIPNNLDYSYSNNTAYLKFKSDFNYEVNLNGKNLSIIIDEKAISTNHDTDMDKTISENTGLQYIERTEELNGQRLKIYQLIVDPKRYQIKVDLNNLGTRSDVYSFLKDKNPIFSVNASFFDPQTLEPVGNIISDSTLLHLSSYSRPALIIGTNFLDIDYIKLEYQINIDNLLFWIKSINSTWKGDVKLYTHHYKGTITETEEDYVFFLIDENNRIISKSKTAPSEGEKLILVDKKYEKYLEDISLGTKVDFTLNKSENLSIDPVLLLEGGPILIHSKYTQEQLDAEKKSYSNGIIYGKAPRTVVAIDKDQNINLMVIEGLNNSETGLTYDETRNLLFKIGEFEVAMMLDGGSSSIVYYEGKIQNFKNEKTRNYIPVLLSVYEKIP</sequence>
<dbReference type="EMBL" id="AZRM01000056">
    <property type="protein sequence ID" value="PNR98500.1"/>
    <property type="molecule type" value="Genomic_DNA"/>
</dbReference>
<dbReference type="RefSeq" id="WP_103079399.1">
    <property type="nucleotide sequence ID" value="NZ_AZRM01000056.1"/>
</dbReference>
<evidence type="ECO:0000313" key="3">
    <source>
        <dbReference type="Proteomes" id="UP000236199"/>
    </source>
</evidence>